<comment type="caution">
    <text evidence="2">The sequence shown here is derived from an EMBL/GenBank/DDBJ whole genome shotgun (WGS) entry which is preliminary data.</text>
</comment>
<name>A0A1F5E3T2_9BACT</name>
<gene>
    <name evidence="2" type="ORF">A2160_01080</name>
</gene>
<proteinExistence type="predicted"/>
<dbReference type="STRING" id="1797457.A2160_01080"/>
<sequence>MSTIELDLSIANISSARDVPSPQVVGQNGLLAVTKLDGRIGQSTKPPDIKQLIPPPPHFSIERNIQEW</sequence>
<dbReference type="Proteomes" id="UP000177006">
    <property type="component" value="Unassembled WGS sequence"/>
</dbReference>
<protein>
    <submittedName>
        <fullName evidence="2">Uncharacterized protein</fullName>
    </submittedName>
</protein>
<dbReference type="AlphaFoldDB" id="A0A1F5E3T2"/>
<evidence type="ECO:0000313" key="3">
    <source>
        <dbReference type="Proteomes" id="UP000177006"/>
    </source>
</evidence>
<organism evidence="2 3">
    <name type="scientific">Candidatus Beckwithbacteria bacterium RBG_13_42_9</name>
    <dbReference type="NCBI Taxonomy" id="1797457"/>
    <lineage>
        <taxon>Bacteria</taxon>
        <taxon>Candidatus Beckwithiibacteriota</taxon>
    </lineage>
</organism>
<dbReference type="EMBL" id="MEZK01000029">
    <property type="protein sequence ID" value="OGD61944.1"/>
    <property type="molecule type" value="Genomic_DNA"/>
</dbReference>
<evidence type="ECO:0000256" key="1">
    <source>
        <dbReference type="SAM" id="MobiDB-lite"/>
    </source>
</evidence>
<evidence type="ECO:0000313" key="2">
    <source>
        <dbReference type="EMBL" id="OGD61944.1"/>
    </source>
</evidence>
<accession>A0A1F5E3T2</accession>
<reference evidence="2 3" key="1">
    <citation type="journal article" date="2016" name="Nat. Commun.">
        <title>Thousands of microbial genomes shed light on interconnected biogeochemical processes in an aquifer system.</title>
        <authorList>
            <person name="Anantharaman K."/>
            <person name="Brown C.T."/>
            <person name="Hug L.A."/>
            <person name="Sharon I."/>
            <person name="Castelle C.J."/>
            <person name="Probst A.J."/>
            <person name="Thomas B.C."/>
            <person name="Singh A."/>
            <person name="Wilkins M.J."/>
            <person name="Karaoz U."/>
            <person name="Brodie E.L."/>
            <person name="Williams K.H."/>
            <person name="Hubbard S.S."/>
            <person name="Banfield J.F."/>
        </authorList>
    </citation>
    <scope>NUCLEOTIDE SEQUENCE [LARGE SCALE GENOMIC DNA]</scope>
</reference>
<feature type="region of interest" description="Disordered" evidence="1">
    <location>
        <begin position="43"/>
        <end position="68"/>
    </location>
</feature>